<sequence>MQRKIRIPDKEWDQLVRKAKKPSEKVRELVSEYNSGDILNNIIGVQEASTLWGISNETIIVLCEQMILKSKKIDGVWIIYKNQSLPEKY</sequence>
<keyword evidence="1" id="KW-0238">DNA-binding</keyword>
<reference evidence="1 2" key="1">
    <citation type="submission" date="2017-09" db="EMBL/GenBank/DDBJ databases">
        <title>Large-scale bioinformatics analysis of Bacillus genomes uncovers conserved roles of natural products in bacterial physiology.</title>
        <authorList>
            <consortium name="Agbiome Team Llc"/>
            <person name="Bleich R.M."/>
            <person name="Kirk G.J."/>
            <person name="Santa Maria K.C."/>
            <person name="Allen S.E."/>
            <person name="Farag S."/>
            <person name="Shank E.A."/>
            <person name="Bowers A."/>
        </authorList>
    </citation>
    <scope>NUCLEOTIDE SEQUENCE [LARGE SCALE GENOMIC DNA]</scope>
    <source>
        <strain evidence="1 2">AFS024404</strain>
    </source>
</reference>
<dbReference type="RefSeq" id="WP_098330365.1">
    <property type="nucleotide sequence ID" value="NZ_NTRC01000012.1"/>
</dbReference>
<gene>
    <name evidence="1" type="ORF">CN263_17160</name>
</gene>
<name>A0A9X6Z9V6_BACCE</name>
<dbReference type="GO" id="GO:0003677">
    <property type="term" value="F:DNA binding"/>
    <property type="evidence" value="ECO:0007669"/>
    <property type="project" value="UniProtKB-KW"/>
</dbReference>
<evidence type="ECO:0000313" key="2">
    <source>
        <dbReference type="Proteomes" id="UP000219743"/>
    </source>
</evidence>
<dbReference type="Proteomes" id="UP000219743">
    <property type="component" value="Unassembled WGS sequence"/>
</dbReference>
<dbReference type="AlphaFoldDB" id="A0A9X6Z9V6"/>
<proteinExistence type="predicted"/>
<accession>A0A9X6Z9V6</accession>
<evidence type="ECO:0000313" key="1">
    <source>
        <dbReference type="EMBL" id="PFD20437.1"/>
    </source>
</evidence>
<organism evidence="1 2">
    <name type="scientific">Bacillus cereus</name>
    <dbReference type="NCBI Taxonomy" id="1396"/>
    <lineage>
        <taxon>Bacteria</taxon>
        <taxon>Bacillati</taxon>
        <taxon>Bacillota</taxon>
        <taxon>Bacilli</taxon>
        <taxon>Bacillales</taxon>
        <taxon>Bacillaceae</taxon>
        <taxon>Bacillus</taxon>
        <taxon>Bacillus cereus group</taxon>
    </lineage>
</organism>
<comment type="caution">
    <text evidence="1">The sequence shown here is derived from an EMBL/GenBank/DDBJ whole genome shotgun (WGS) entry which is preliminary data.</text>
</comment>
<protein>
    <submittedName>
        <fullName evidence="1">DNA-binding protein</fullName>
    </submittedName>
</protein>
<dbReference type="EMBL" id="NTRC01000012">
    <property type="protein sequence ID" value="PFD20437.1"/>
    <property type="molecule type" value="Genomic_DNA"/>
</dbReference>